<feature type="domain" description="Homing endonuclease LAGLIDADG" evidence="1">
    <location>
        <begin position="160"/>
        <end position="254"/>
    </location>
</feature>
<dbReference type="SUPFAM" id="SSF55608">
    <property type="entry name" value="Homing endonucleases"/>
    <property type="match status" value="2"/>
</dbReference>
<keyword evidence="2" id="KW-0496">Mitochondrion</keyword>
<geneLocation type="mitochondrion" evidence="2"/>
<dbReference type="PANTHER" id="PTHR36181:SF4">
    <property type="entry name" value="LAGLIDADG ENDONUCLEASE"/>
    <property type="match status" value="1"/>
</dbReference>
<dbReference type="PANTHER" id="PTHR36181">
    <property type="entry name" value="INTRON-ENCODED ENDONUCLEASE AI3-RELATED"/>
    <property type="match status" value="1"/>
</dbReference>
<organism evidence="2">
    <name type="scientific">Ulva prolifera</name>
    <name type="common">Green seaweed</name>
    <name type="synonym">Enteromorpha prolifera</name>
    <dbReference type="NCBI Taxonomy" id="3117"/>
    <lineage>
        <taxon>Eukaryota</taxon>
        <taxon>Viridiplantae</taxon>
        <taxon>Chlorophyta</taxon>
        <taxon>core chlorophytes</taxon>
        <taxon>Ulvophyceae</taxon>
        <taxon>OUU clade</taxon>
        <taxon>Ulvales</taxon>
        <taxon>Ulvaceae</taxon>
        <taxon>Ulva</taxon>
    </lineage>
</organism>
<evidence type="ECO:0000259" key="1">
    <source>
        <dbReference type="Pfam" id="PF00961"/>
    </source>
</evidence>
<dbReference type="GO" id="GO:0004519">
    <property type="term" value="F:endonuclease activity"/>
    <property type="evidence" value="ECO:0007669"/>
    <property type="project" value="InterPro"/>
</dbReference>
<dbReference type="EMBL" id="KT428794">
    <property type="protein sequence ID" value="ALN38243.1"/>
    <property type="molecule type" value="Genomic_DNA"/>
</dbReference>
<protein>
    <recommendedName>
        <fullName evidence="1">Homing endonuclease LAGLIDADG domain-containing protein</fullName>
    </recommendedName>
</protein>
<dbReference type="InterPro" id="IPR004860">
    <property type="entry name" value="LAGLIDADG_dom"/>
</dbReference>
<accession>A0A0U2QFV3</accession>
<evidence type="ECO:0000313" key="2">
    <source>
        <dbReference type="EMBL" id="ALN38243.1"/>
    </source>
</evidence>
<dbReference type="RefSeq" id="YP_009183713.1">
    <property type="nucleotide sequence ID" value="NC_028538.1"/>
</dbReference>
<dbReference type="InterPro" id="IPR051289">
    <property type="entry name" value="LAGLIDADG_Endonuclease"/>
</dbReference>
<dbReference type="GeneID" id="26376231"/>
<gene>
    <name evidence="2" type="primary">orf3</name>
</gene>
<feature type="domain" description="Homing endonuclease LAGLIDADG" evidence="1">
    <location>
        <begin position="34"/>
        <end position="122"/>
    </location>
</feature>
<name>A0A0U2QFV3_ULVPR</name>
<sequence length="281" mass="32632">MITHNFDFTAFYKRRKESRLAPNKKPSAQWLTWLIGFAEGDGSFIVTNRGDLMFVITQNNYNIEILHEIQQGLGVGRVIIQSKALNASRYIVQDQIGLSLIVSLFNGNLILPSRQIGFEKFITGYNNIIDKPRIRAPIRTIPKIQLINKTPTFSLNDCWLVGFSDSEACFHARFRKTNYRFEYSVSQKHDANKKVLERIQELFNAGVVKPHSQPGHWSYYTVNLSSCEIIVNYFSKFPLKTNKKLSFKKWKIIYEAIKNKQHLMPEQREQLSILSKTINPR</sequence>
<dbReference type="AlphaFoldDB" id="A0A0U2QFV3"/>
<dbReference type="Gene3D" id="3.10.28.10">
    <property type="entry name" value="Homing endonucleases"/>
    <property type="match status" value="2"/>
</dbReference>
<dbReference type="Pfam" id="PF00961">
    <property type="entry name" value="LAGLIDADG_1"/>
    <property type="match status" value="2"/>
</dbReference>
<dbReference type="GO" id="GO:0005739">
    <property type="term" value="C:mitochondrion"/>
    <property type="evidence" value="ECO:0007669"/>
    <property type="project" value="UniProtKB-ARBA"/>
</dbReference>
<proteinExistence type="predicted"/>
<dbReference type="InterPro" id="IPR027434">
    <property type="entry name" value="Homing_endonucl"/>
</dbReference>
<reference evidence="2" key="1">
    <citation type="journal article" date="2015" name="Mitochondrial DNA">
        <title>The mitochondrial genome of the bloom-forming green alga Ulva prolifera.</title>
        <authorList>
            <person name="Liu F."/>
            <person name="Jun Pang S."/>
        </authorList>
    </citation>
    <scope>NUCLEOTIDE SEQUENCE</scope>
</reference>